<accession>A0ACC1NFI6</accession>
<dbReference type="EMBL" id="JAPDGR010002028">
    <property type="protein sequence ID" value="KAJ2978057.1"/>
    <property type="molecule type" value="Genomic_DNA"/>
</dbReference>
<comment type="caution">
    <text evidence="1">The sequence shown here is derived from an EMBL/GenBank/DDBJ whole genome shotgun (WGS) entry which is preliminary data.</text>
</comment>
<name>A0ACC1NFI6_9PEZI</name>
<proteinExistence type="predicted"/>
<keyword evidence="2" id="KW-1185">Reference proteome</keyword>
<evidence type="ECO:0000313" key="2">
    <source>
        <dbReference type="Proteomes" id="UP001143856"/>
    </source>
</evidence>
<evidence type="ECO:0000313" key="1">
    <source>
        <dbReference type="EMBL" id="KAJ2978057.1"/>
    </source>
</evidence>
<dbReference type="Proteomes" id="UP001143856">
    <property type="component" value="Unassembled WGS sequence"/>
</dbReference>
<sequence length="1140" mass="123612">MDANGPLKGPKSLNGVNGNAVPVAPRRRIASKTRRGFFARSFNAVARLLTWYSILTLLFRCPASLDACNESSPKICKPYFHAKHAVSPHVSPYYDAYAAPYVDLARPYYNAINHHVITPGRSYAVKYGGPRVAQAQAFGHAQWEKSVQPQILKYQALATAQYDHTLSPYVEKAATSIAPYYDIARTNALQTYHEILVPAYTFVHPYATQGYDIAYDLTKNTVIPSTVWAWNKTYAFIDSAVWPHVRDVYVLKVEPQLVRIGERLGRYKEKKSKPVMEDNAPTTPKSTFVRPTSSVSSTTPSTTEKPTQTVSQAPDTEHSHTPEIAPDNQSKSSEKPKSREEIRELAAKTVAEDLELWQGKFSQVAEEGASEIEDRVDEISARMIERRANTMGKSLVSQLETTVHSELASLKKGIVDILENNQNDSKRRNEMLAAAVRGAGLNIKNKAQNIRDWRHSYEQETEIAVTKAAQEHFSILEQTRDLALQKIGMKWAWMEGVTYKDWQKYHQLKARFDEWTDDLKRLITTHPGLTAAQTAGTDIEDEGMAIAHEAAAELARLKQVAAWKATAEDFTDDFDSSTMQLAAEAAEKRIAAAAEFARSVAEASVDEVPASSGAVSESLGEDLLNAAPTEETETVVVSLSRSNQEQEDLDSSALPPIESLATEPTDSATNLNSESSLPRNSEAHSSSDYSTSAVEPIEPLPSSDPIDGPEQMEETILESPDLPIHSIDEEPAPTSVKSALFGAAAESVPTRQPVLDDDVISSASSVLSVAQSDIPASITSAAQSAYTAAIAEAANQYSRALSAVSAQISGEPKPVHQEMFSSVSSGYFSAMAVANSQLNEVLTAASGSLYGTPTTKWTPEMPTVPSVDWERVQSIAQQKFQDSVDWASEQYESAKVVIGAAEPTPSTYIEEVEKRAEKILDQAKHNYFAGVGIAHARYSEFLSAASTAVSSLTATPTPTNILGSASSAVSAASEAAESVASSAGDLAVEAKDSIDETWDLLVSHVSSRIYGAPTPTPWYENFYAAAGDYMSQADNFAVSATEAIEHQISVASSLADKYAASATSAASSQYVVVSALVSELIAGKEPSYTESVYSRLAHAYTAGLSSASSIGSVAVCHGRQRRRQTTDKVKDTVDHIKDEL</sequence>
<gene>
    <name evidence="1" type="ORF">NUW58_g7613</name>
</gene>
<organism evidence="1 2">
    <name type="scientific">Xylaria curta</name>
    <dbReference type="NCBI Taxonomy" id="42375"/>
    <lineage>
        <taxon>Eukaryota</taxon>
        <taxon>Fungi</taxon>
        <taxon>Dikarya</taxon>
        <taxon>Ascomycota</taxon>
        <taxon>Pezizomycotina</taxon>
        <taxon>Sordariomycetes</taxon>
        <taxon>Xylariomycetidae</taxon>
        <taxon>Xylariales</taxon>
        <taxon>Xylariaceae</taxon>
        <taxon>Xylaria</taxon>
    </lineage>
</organism>
<protein>
    <submittedName>
        <fullName evidence="1">Uncharacterized protein</fullName>
    </submittedName>
</protein>
<reference evidence="1" key="1">
    <citation type="submission" date="2022-10" db="EMBL/GenBank/DDBJ databases">
        <title>Genome Sequence of Xylaria curta.</title>
        <authorList>
            <person name="Buettner E."/>
        </authorList>
    </citation>
    <scope>NUCLEOTIDE SEQUENCE</scope>
    <source>
        <strain evidence="1">Babe10</strain>
    </source>
</reference>